<name>A0A0X3NP31_SCHSO</name>
<protein>
    <submittedName>
        <fullName evidence="1">Uncharacterized protein</fullName>
    </submittedName>
</protein>
<proteinExistence type="predicted"/>
<evidence type="ECO:0000313" key="1">
    <source>
        <dbReference type="EMBL" id="JAP41438.1"/>
    </source>
</evidence>
<reference evidence="1" key="1">
    <citation type="submission" date="2016-01" db="EMBL/GenBank/DDBJ databases">
        <title>Reference transcriptome for the parasite Schistocephalus solidus: insights into the molecular evolution of parasitism.</title>
        <authorList>
            <person name="Hebert F.O."/>
            <person name="Grambauer S."/>
            <person name="Barber I."/>
            <person name="Landry C.R."/>
            <person name="Aubin-Horth N."/>
        </authorList>
    </citation>
    <scope>NUCLEOTIDE SEQUENCE</scope>
</reference>
<dbReference type="EMBL" id="GEEE01021787">
    <property type="protein sequence ID" value="JAP41438.1"/>
    <property type="molecule type" value="Transcribed_RNA"/>
</dbReference>
<gene>
    <name evidence="1" type="ORF">TR84700</name>
</gene>
<organism evidence="1">
    <name type="scientific">Schistocephalus solidus</name>
    <name type="common">Tapeworm</name>
    <dbReference type="NCBI Taxonomy" id="70667"/>
    <lineage>
        <taxon>Eukaryota</taxon>
        <taxon>Metazoa</taxon>
        <taxon>Spiralia</taxon>
        <taxon>Lophotrochozoa</taxon>
        <taxon>Platyhelminthes</taxon>
        <taxon>Cestoda</taxon>
        <taxon>Eucestoda</taxon>
        <taxon>Diphyllobothriidea</taxon>
        <taxon>Diphyllobothriidae</taxon>
        <taxon>Schistocephalus</taxon>
    </lineage>
</organism>
<sequence length="221" mass="25051">MRATSRYISGSISLRAAGQTYLAGQCPPFWASLAAMQCVWLGHGHDSPTVEFDYVHCVLHSMGVQERRLSMAYCENRLAMHPLHSLFHRPTWTQCHNRTSPVRPSFLTCFTVCTTAKWGSDGDLSWIIVRIDLRCIYLTLCSTPHPDPVSRQSQARQDTDTQKRLQFTLSISWSRSQRFAQRAKSQVPAEERVSVSNKDLNYSSAYSTYESVITDVSCQPP</sequence>
<accession>A0A0X3NP31</accession>
<dbReference type="AlphaFoldDB" id="A0A0X3NP31"/>